<keyword evidence="1" id="KW-0472">Membrane</keyword>
<evidence type="ECO:0000313" key="2">
    <source>
        <dbReference type="EMBL" id="NKF21072.1"/>
    </source>
</evidence>
<keyword evidence="1" id="KW-1133">Transmembrane helix</keyword>
<dbReference type="EMBL" id="JAAVXB010000001">
    <property type="protein sequence ID" value="NKF21072.1"/>
    <property type="molecule type" value="Genomic_DNA"/>
</dbReference>
<proteinExistence type="predicted"/>
<comment type="caution">
    <text evidence="2">The sequence shown here is derived from an EMBL/GenBank/DDBJ whole genome shotgun (WGS) entry which is preliminary data.</text>
</comment>
<dbReference type="RefSeq" id="WP_168146315.1">
    <property type="nucleotide sequence ID" value="NZ_JAAVXB010000001.1"/>
</dbReference>
<evidence type="ECO:0000256" key="1">
    <source>
        <dbReference type="SAM" id="Phobius"/>
    </source>
</evidence>
<dbReference type="AlphaFoldDB" id="A0A969W610"/>
<protein>
    <submittedName>
        <fullName evidence="2">Uncharacterized protein</fullName>
    </submittedName>
</protein>
<reference evidence="2" key="1">
    <citation type="submission" date="2020-03" db="EMBL/GenBank/DDBJ databases">
        <title>Solimonas marina sp. nov., isolated from deep seawater of the Pacific Ocean.</title>
        <authorList>
            <person name="Liu X."/>
            <person name="Lai Q."/>
            <person name="Sun F."/>
            <person name="Gai Y."/>
            <person name="Li G."/>
            <person name="Shao Z."/>
        </authorList>
    </citation>
    <scope>NUCLEOTIDE SEQUENCE</scope>
    <source>
        <strain evidence="2">C16B3</strain>
    </source>
</reference>
<name>A0A969W610_9GAMM</name>
<gene>
    <name evidence="2" type="ORF">G7Y82_02005</name>
</gene>
<accession>A0A969W610</accession>
<keyword evidence="1" id="KW-0812">Transmembrane</keyword>
<keyword evidence="3" id="KW-1185">Reference proteome</keyword>
<dbReference type="Proteomes" id="UP000653472">
    <property type="component" value="Unassembled WGS sequence"/>
</dbReference>
<evidence type="ECO:0000313" key="3">
    <source>
        <dbReference type="Proteomes" id="UP000653472"/>
    </source>
</evidence>
<feature type="transmembrane region" description="Helical" evidence="1">
    <location>
        <begin position="7"/>
        <end position="24"/>
    </location>
</feature>
<organism evidence="2 3">
    <name type="scientific">Solimonas marina</name>
    <dbReference type="NCBI Taxonomy" id="2714601"/>
    <lineage>
        <taxon>Bacteria</taxon>
        <taxon>Pseudomonadati</taxon>
        <taxon>Pseudomonadota</taxon>
        <taxon>Gammaproteobacteria</taxon>
        <taxon>Nevskiales</taxon>
        <taxon>Nevskiaceae</taxon>
        <taxon>Solimonas</taxon>
    </lineage>
</organism>
<sequence length="223" mass="25662">MRRRSRIAIFVAMLALAALIGWLWPRAPKPKAITVTGADGEVEEVASVEEVVKAYTESVPEARRLTFFGPFRSYAHLDQVEAHLQQAGYEPKLVRHDEPVPQGVPPSDMDILTTVDYRHLDQKGTLELQFFNDRLYQAEFEPDDEDVDAYREKFRAIWTQLHREQSGRSEYVNGPLRIASSLDLAVSQVGQALRTRPFVMWQDLRLIKQRDNWDQQFAEAAVH</sequence>